<dbReference type="EMBL" id="MEYS01000002">
    <property type="protein sequence ID" value="OGD34064.1"/>
    <property type="molecule type" value="Genomic_DNA"/>
</dbReference>
<dbReference type="STRING" id="1797298.A2988_01090"/>
<keyword evidence="8" id="KW-0949">S-adenosyl-L-methionine</keyword>
<dbReference type="SUPFAM" id="SSF53335">
    <property type="entry name" value="S-adenosyl-L-methionine-dependent methyltransferases"/>
    <property type="match status" value="1"/>
</dbReference>
<evidence type="ECO:0000256" key="7">
    <source>
        <dbReference type="ARBA" id="ARBA00022679"/>
    </source>
</evidence>
<keyword evidence="5" id="KW-0963">Cytoplasm</keyword>
<evidence type="ECO:0000256" key="9">
    <source>
        <dbReference type="ARBA" id="ARBA00030757"/>
    </source>
</evidence>
<dbReference type="Pfam" id="PF01135">
    <property type="entry name" value="PCMT"/>
    <property type="match status" value="1"/>
</dbReference>
<evidence type="ECO:0000256" key="8">
    <source>
        <dbReference type="ARBA" id="ARBA00022691"/>
    </source>
</evidence>
<comment type="similarity">
    <text evidence="2">Belongs to the methyltransferase superfamily. L-isoaspartyl/D-aspartyl protein methyltransferase family.</text>
</comment>
<dbReference type="CDD" id="cd02440">
    <property type="entry name" value="AdoMet_MTases"/>
    <property type="match status" value="1"/>
</dbReference>
<sequence>MTKEALVLALMRSGVLQSERITRALRAVDRADFVPKEQKHLAYADEALSIGFEQTISQPYTVVFMLERLAAEEGDVVLEVGYGSGWQTALLAELVGKKGRVYAMEIVPELCSFGKENVAKYPVLSARVSFFCKDASVGITDIVKTEGGFDRIIAAASVPRVPKVWREQLKAGGVILYPKDGSIFKETKNEEGGFAVDEYPGFAFVPFVEQRT</sequence>
<dbReference type="GO" id="GO:0032259">
    <property type="term" value="P:methylation"/>
    <property type="evidence" value="ECO:0007669"/>
    <property type="project" value="UniProtKB-KW"/>
</dbReference>
<evidence type="ECO:0000256" key="2">
    <source>
        <dbReference type="ARBA" id="ARBA00005369"/>
    </source>
</evidence>
<gene>
    <name evidence="12" type="ORF">A2988_01090</name>
</gene>
<evidence type="ECO:0000313" key="12">
    <source>
        <dbReference type="EMBL" id="OGD34064.1"/>
    </source>
</evidence>
<dbReference type="PANTHER" id="PTHR11579:SF0">
    <property type="entry name" value="PROTEIN-L-ISOASPARTATE(D-ASPARTATE) O-METHYLTRANSFERASE"/>
    <property type="match status" value="1"/>
</dbReference>
<evidence type="ECO:0000256" key="11">
    <source>
        <dbReference type="ARBA" id="ARBA00031350"/>
    </source>
</evidence>
<evidence type="ECO:0000256" key="1">
    <source>
        <dbReference type="ARBA" id="ARBA00004496"/>
    </source>
</evidence>
<organism evidence="12 13">
    <name type="scientific">Candidatus Azambacteria bacterium RIFCSPLOWO2_01_FULL_46_25</name>
    <dbReference type="NCBI Taxonomy" id="1797298"/>
    <lineage>
        <taxon>Bacteria</taxon>
        <taxon>Candidatus Azamiibacteriota</taxon>
    </lineage>
</organism>
<protein>
    <recommendedName>
        <fullName evidence="4">Protein-L-isoaspartate O-methyltransferase</fullName>
        <ecNumber evidence="3">2.1.1.77</ecNumber>
    </recommendedName>
    <alternativeName>
        <fullName evidence="11">L-isoaspartyl protein carboxyl methyltransferase</fullName>
    </alternativeName>
    <alternativeName>
        <fullName evidence="9">Protein L-isoaspartyl methyltransferase</fullName>
    </alternativeName>
    <alternativeName>
        <fullName evidence="10">Protein-beta-aspartate methyltransferase</fullName>
    </alternativeName>
</protein>
<evidence type="ECO:0000256" key="5">
    <source>
        <dbReference type="ARBA" id="ARBA00022490"/>
    </source>
</evidence>
<name>A0A1F5BTY2_9BACT</name>
<evidence type="ECO:0000256" key="6">
    <source>
        <dbReference type="ARBA" id="ARBA00022603"/>
    </source>
</evidence>
<dbReference type="InterPro" id="IPR029063">
    <property type="entry name" value="SAM-dependent_MTases_sf"/>
</dbReference>
<keyword evidence="6" id="KW-0489">Methyltransferase</keyword>
<evidence type="ECO:0000256" key="3">
    <source>
        <dbReference type="ARBA" id="ARBA00011890"/>
    </source>
</evidence>
<dbReference type="Proteomes" id="UP000176650">
    <property type="component" value="Unassembled WGS sequence"/>
</dbReference>
<dbReference type="GO" id="GO:0005737">
    <property type="term" value="C:cytoplasm"/>
    <property type="evidence" value="ECO:0007669"/>
    <property type="project" value="UniProtKB-SubCell"/>
</dbReference>
<dbReference type="InterPro" id="IPR000682">
    <property type="entry name" value="PCMT"/>
</dbReference>
<dbReference type="Gene3D" id="3.40.50.150">
    <property type="entry name" value="Vaccinia Virus protein VP39"/>
    <property type="match status" value="1"/>
</dbReference>
<reference evidence="12 13" key="1">
    <citation type="journal article" date="2016" name="Nat. Commun.">
        <title>Thousands of microbial genomes shed light on interconnected biogeochemical processes in an aquifer system.</title>
        <authorList>
            <person name="Anantharaman K."/>
            <person name="Brown C.T."/>
            <person name="Hug L.A."/>
            <person name="Sharon I."/>
            <person name="Castelle C.J."/>
            <person name="Probst A.J."/>
            <person name="Thomas B.C."/>
            <person name="Singh A."/>
            <person name="Wilkins M.J."/>
            <person name="Karaoz U."/>
            <person name="Brodie E.L."/>
            <person name="Williams K.H."/>
            <person name="Hubbard S.S."/>
            <person name="Banfield J.F."/>
        </authorList>
    </citation>
    <scope>NUCLEOTIDE SEQUENCE [LARGE SCALE GENOMIC DNA]</scope>
</reference>
<dbReference type="GO" id="GO:0004719">
    <property type="term" value="F:protein-L-isoaspartate (D-aspartate) O-methyltransferase activity"/>
    <property type="evidence" value="ECO:0007669"/>
    <property type="project" value="UniProtKB-EC"/>
</dbReference>
<dbReference type="AlphaFoldDB" id="A0A1F5BTY2"/>
<evidence type="ECO:0000313" key="13">
    <source>
        <dbReference type="Proteomes" id="UP000176650"/>
    </source>
</evidence>
<evidence type="ECO:0000256" key="4">
    <source>
        <dbReference type="ARBA" id="ARBA00013346"/>
    </source>
</evidence>
<dbReference type="EC" id="2.1.1.77" evidence="3"/>
<comment type="caution">
    <text evidence="12">The sequence shown here is derived from an EMBL/GenBank/DDBJ whole genome shotgun (WGS) entry which is preliminary data.</text>
</comment>
<proteinExistence type="inferred from homology"/>
<evidence type="ECO:0000256" key="10">
    <source>
        <dbReference type="ARBA" id="ARBA00031323"/>
    </source>
</evidence>
<dbReference type="PANTHER" id="PTHR11579">
    <property type="entry name" value="PROTEIN-L-ISOASPARTATE O-METHYLTRANSFERASE"/>
    <property type="match status" value="1"/>
</dbReference>
<keyword evidence="7" id="KW-0808">Transferase</keyword>
<comment type="subcellular location">
    <subcellularLocation>
        <location evidence="1">Cytoplasm</location>
    </subcellularLocation>
</comment>
<accession>A0A1F5BTY2</accession>